<comment type="similarity">
    <text evidence="2">Belongs to the HpaH/HsaA monooxygenase family.</text>
</comment>
<feature type="domain" description="Acyl-CoA dehydrogenase/oxidase N-terminal" evidence="3">
    <location>
        <begin position="31"/>
        <end position="119"/>
    </location>
</feature>
<dbReference type="SUPFAM" id="SSF47203">
    <property type="entry name" value="Acyl-CoA dehydrogenase C-terminal domain-like"/>
    <property type="match status" value="1"/>
</dbReference>
<dbReference type="PIRSF" id="PIRSF016578">
    <property type="entry name" value="HsaA"/>
    <property type="match status" value="1"/>
</dbReference>
<dbReference type="Pfam" id="PF08028">
    <property type="entry name" value="Acyl-CoA_dh_2"/>
    <property type="match status" value="1"/>
</dbReference>
<dbReference type="GO" id="GO:0050660">
    <property type="term" value="F:flavin adenine dinucleotide binding"/>
    <property type="evidence" value="ECO:0007669"/>
    <property type="project" value="InterPro"/>
</dbReference>
<proteinExistence type="inferred from homology"/>
<evidence type="ECO:0000259" key="3">
    <source>
        <dbReference type="Pfam" id="PF02771"/>
    </source>
</evidence>
<dbReference type="GO" id="GO:0033539">
    <property type="term" value="P:fatty acid beta-oxidation using acyl-CoA dehydrogenase"/>
    <property type="evidence" value="ECO:0007669"/>
    <property type="project" value="TreeGrafter"/>
</dbReference>
<sequence>MSIQLLKNVVIPKWHSSNIALDLKRAAEIADYCLNNATAIDCNTAFPKQEFELIAKAGLLAAPLAKELGGWGAGIDANVTYELLMLLKQIGHGNLAVGRIYEGHINALQLIQTFGSIEQIASCADDARDRQKIFGVWNAEASDGVKIIPCENGRYRLEGSKTFCSGTGYVERPFVNGVLPEGGWQMCIVPMDEVTTVSDPAWWQPSGMRATASYKVDFSGVELDRSYLIGQPGDYYRQPWLSVGVIRFAAVQLGGAEALFNLTRQYLQKLEYTNDPYQQERLGRMVIAIESGNLWLRGAADRVAAYAPVFGGDPTVVHPQANQLVAYANMVRTAIEQICIDVMHLCQRSVGTRGLLPPNPMERIIRDLTLYLRQPAFDAALANVGQYVLHESNPASILWNDE</sequence>
<dbReference type="InterPro" id="IPR036250">
    <property type="entry name" value="AcylCo_DH-like_C"/>
</dbReference>
<feature type="domain" description="Acyl-CoA dehydrogenase C-terminal" evidence="4">
    <location>
        <begin position="248"/>
        <end position="369"/>
    </location>
</feature>
<dbReference type="Gene3D" id="1.20.140.10">
    <property type="entry name" value="Butyryl-CoA Dehydrogenase, subunit A, domain 3"/>
    <property type="match status" value="1"/>
</dbReference>
<accession>A0A8J7IFS1</accession>
<keyword evidence="1" id="KW-0560">Oxidoreductase</keyword>
<dbReference type="InterPro" id="IPR009100">
    <property type="entry name" value="AcylCoA_DH/oxidase_NM_dom_sf"/>
</dbReference>
<dbReference type="GO" id="GO:0003995">
    <property type="term" value="F:acyl-CoA dehydrogenase activity"/>
    <property type="evidence" value="ECO:0007669"/>
    <property type="project" value="TreeGrafter"/>
</dbReference>
<gene>
    <name evidence="5" type="ORF">I8752_22955</name>
</gene>
<comment type="caution">
    <text evidence="5">The sequence shown here is derived from an EMBL/GenBank/DDBJ whole genome shotgun (WGS) entry which is preliminary data.</text>
</comment>
<dbReference type="InterPro" id="IPR046373">
    <property type="entry name" value="Acyl-CoA_Oxase/DH_mid-dom_sf"/>
</dbReference>
<dbReference type="PANTHER" id="PTHR48083:SF37">
    <property type="entry name" value="DEHYDROGENASE, PUTATIVE-RELATED"/>
    <property type="match status" value="1"/>
</dbReference>
<dbReference type="AlphaFoldDB" id="A0A8J7IFS1"/>
<keyword evidence="6" id="KW-1185">Reference proteome</keyword>
<evidence type="ECO:0000313" key="6">
    <source>
        <dbReference type="Proteomes" id="UP000662314"/>
    </source>
</evidence>
<dbReference type="Pfam" id="PF02771">
    <property type="entry name" value="Acyl-CoA_dh_N"/>
    <property type="match status" value="1"/>
</dbReference>
<name>A0A8J7IFS1_9NOST</name>
<dbReference type="InterPro" id="IPR050741">
    <property type="entry name" value="Acyl-CoA_dehydrogenase"/>
</dbReference>
<dbReference type="GO" id="GO:0005737">
    <property type="term" value="C:cytoplasm"/>
    <property type="evidence" value="ECO:0007669"/>
    <property type="project" value="TreeGrafter"/>
</dbReference>
<dbReference type="PANTHER" id="PTHR48083">
    <property type="entry name" value="MEDIUM-CHAIN SPECIFIC ACYL-COA DEHYDROGENASE, MITOCHONDRIAL-RELATED"/>
    <property type="match status" value="1"/>
</dbReference>
<dbReference type="InterPro" id="IPR013786">
    <property type="entry name" value="AcylCoA_DH/ox_N"/>
</dbReference>
<dbReference type="Gene3D" id="2.40.110.10">
    <property type="entry name" value="Butyryl-CoA Dehydrogenase, subunit A, domain 2"/>
    <property type="match status" value="1"/>
</dbReference>
<reference evidence="5 6" key="1">
    <citation type="journal article" date="2021" name="Int. J. Syst. Evol. Microbiol.">
        <title>Amazonocrinis nigriterrae gen. nov., sp. nov., Atlanticothrix silvestris gen. nov., sp. nov. and Dendronalium phyllosphericum gen. nov., sp. nov., nostocacean cyanobacteria from Brazilian environments.</title>
        <authorList>
            <person name="Alvarenga D.O."/>
            <person name="Andreote A.P.D."/>
            <person name="Branco L.H.Z."/>
            <person name="Delbaje E."/>
            <person name="Cruz R.B."/>
            <person name="Varani A.M."/>
            <person name="Fiore M.F."/>
        </authorList>
    </citation>
    <scope>NUCLEOTIDE SEQUENCE [LARGE SCALE GENOMIC DNA]</scope>
    <source>
        <strain evidence="5 6">CENA369</strain>
    </source>
</reference>
<evidence type="ECO:0000256" key="1">
    <source>
        <dbReference type="ARBA" id="ARBA00023002"/>
    </source>
</evidence>
<organism evidence="5 6">
    <name type="scientific">Dendronalium phyllosphericum CENA369</name>
    <dbReference type="NCBI Taxonomy" id="1725256"/>
    <lineage>
        <taxon>Bacteria</taxon>
        <taxon>Bacillati</taxon>
        <taxon>Cyanobacteriota</taxon>
        <taxon>Cyanophyceae</taxon>
        <taxon>Nostocales</taxon>
        <taxon>Nostocaceae</taxon>
        <taxon>Dendronalium</taxon>
        <taxon>Dendronalium phyllosphericum</taxon>
    </lineage>
</organism>
<dbReference type="InterPro" id="IPR037069">
    <property type="entry name" value="AcylCoA_DH/ox_N_sf"/>
</dbReference>
<evidence type="ECO:0000313" key="5">
    <source>
        <dbReference type="EMBL" id="MBH8575807.1"/>
    </source>
</evidence>
<dbReference type="Proteomes" id="UP000662314">
    <property type="component" value="Unassembled WGS sequence"/>
</dbReference>
<evidence type="ECO:0000256" key="2">
    <source>
        <dbReference type="ARBA" id="ARBA00049661"/>
    </source>
</evidence>
<dbReference type="Gene3D" id="1.10.540.10">
    <property type="entry name" value="Acyl-CoA dehydrogenase/oxidase, N-terminal domain"/>
    <property type="match status" value="1"/>
</dbReference>
<dbReference type="SUPFAM" id="SSF56645">
    <property type="entry name" value="Acyl-CoA dehydrogenase NM domain-like"/>
    <property type="match status" value="1"/>
</dbReference>
<dbReference type="EMBL" id="JAECZA010000209">
    <property type="protein sequence ID" value="MBH8575807.1"/>
    <property type="molecule type" value="Genomic_DNA"/>
</dbReference>
<protein>
    <submittedName>
        <fullName evidence="5">Acyl-CoA/acyl-ACP dehydrogenase</fullName>
    </submittedName>
</protein>
<evidence type="ECO:0000259" key="4">
    <source>
        <dbReference type="Pfam" id="PF08028"/>
    </source>
</evidence>
<dbReference type="InterPro" id="IPR013107">
    <property type="entry name" value="Acyl-CoA_DH_C"/>
</dbReference>